<accession>A0AAE0IHV5</accession>
<dbReference type="EMBL" id="JAUEDM010000002">
    <property type="protein sequence ID" value="KAK3325284.1"/>
    <property type="molecule type" value="Genomic_DNA"/>
</dbReference>
<proteinExistence type="predicted"/>
<evidence type="ECO:0000313" key="2">
    <source>
        <dbReference type="EMBL" id="KAK3325284.1"/>
    </source>
</evidence>
<sequence>MASPYKINIVPEDTGLWKVPQTEETAKKASELLQEDLEKHHVFFNESGFHNHIPHHILALYGTGADALALQRGYDDNVDYQRPTLPVHSDIVDDLFQGSWDHAQPYLGKEKHYPDFLRFFQREMDNKSWETVLIEYLFKPAGDPAGDDMLARLFSGFLHPLIQLMYGMEWKQPAIVAEGLAQTAVHEANPKGFLLDAEKVAEQNTEKKMPPIVNLLQQIRSDKKLASAAREEDANKLRDGVLGRARDEMVRIAGLVRVKPEELDEKAAEMFEACVYMAASAAVWKHPPKYPKFDFFLMHHVNAAPIFLTINAQPWIPIDIKVRLLEWKIRMDLLQYAGRVVPPLELDKIAAYEPKSAHVSDPKEIIPRLHTFSEDGHAIKLARASLICHDFVANTKKYTNRILSDKLWTKIFHLIVDSIVESPGSNWVRTAGLASAWKDIPDMPAAAAAPDGSKEKKHSKAE</sequence>
<reference evidence="2" key="1">
    <citation type="journal article" date="2023" name="Mol. Phylogenet. Evol.">
        <title>Genome-scale phylogeny and comparative genomics of the fungal order Sordariales.</title>
        <authorList>
            <person name="Hensen N."/>
            <person name="Bonometti L."/>
            <person name="Westerberg I."/>
            <person name="Brannstrom I.O."/>
            <person name="Guillou S."/>
            <person name="Cros-Aarteil S."/>
            <person name="Calhoun S."/>
            <person name="Haridas S."/>
            <person name="Kuo A."/>
            <person name="Mondo S."/>
            <person name="Pangilinan J."/>
            <person name="Riley R."/>
            <person name="LaButti K."/>
            <person name="Andreopoulos B."/>
            <person name="Lipzen A."/>
            <person name="Chen C."/>
            <person name="Yan M."/>
            <person name="Daum C."/>
            <person name="Ng V."/>
            <person name="Clum A."/>
            <person name="Steindorff A."/>
            <person name="Ohm R.A."/>
            <person name="Martin F."/>
            <person name="Silar P."/>
            <person name="Natvig D.O."/>
            <person name="Lalanne C."/>
            <person name="Gautier V."/>
            <person name="Ament-Velasquez S.L."/>
            <person name="Kruys A."/>
            <person name="Hutchinson M.I."/>
            <person name="Powell A.J."/>
            <person name="Barry K."/>
            <person name="Miller A.N."/>
            <person name="Grigoriev I.V."/>
            <person name="Debuchy R."/>
            <person name="Gladieux P."/>
            <person name="Hiltunen Thoren M."/>
            <person name="Johannesson H."/>
        </authorList>
    </citation>
    <scope>NUCLEOTIDE SEQUENCE</scope>
    <source>
        <strain evidence="2">CBS 118394</strain>
    </source>
</reference>
<dbReference type="GO" id="GO:0016491">
    <property type="term" value="F:oxidoreductase activity"/>
    <property type="evidence" value="ECO:0007669"/>
    <property type="project" value="UniProtKB-KW"/>
</dbReference>
<dbReference type="Proteomes" id="UP001283341">
    <property type="component" value="Unassembled WGS sequence"/>
</dbReference>
<keyword evidence="3" id="KW-1185">Reference proteome</keyword>
<keyword evidence="1" id="KW-0560">Oxidoreductase</keyword>
<evidence type="ECO:0000256" key="1">
    <source>
        <dbReference type="ARBA" id="ARBA00023002"/>
    </source>
</evidence>
<dbReference type="InterPro" id="IPR025337">
    <property type="entry name" value="Questin_oxidase-like"/>
</dbReference>
<dbReference type="PANTHER" id="PTHR35870">
    <property type="entry name" value="PROTEIN, PUTATIVE (AFU_ORTHOLOGUE AFUA_5G03330)-RELATED"/>
    <property type="match status" value="1"/>
</dbReference>
<protein>
    <recommendedName>
        <fullName evidence="4">HypA protein</fullName>
    </recommendedName>
</protein>
<gene>
    <name evidence="2" type="ORF">B0H66DRAFT_529330</name>
</gene>
<organism evidence="2 3">
    <name type="scientific">Apodospora peruviana</name>
    <dbReference type="NCBI Taxonomy" id="516989"/>
    <lineage>
        <taxon>Eukaryota</taxon>
        <taxon>Fungi</taxon>
        <taxon>Dikarya</taxon>
        <taxon>Ascomycota</taxon>
        <taxon>Pezizomycotina</taxon>
        <taxon>Sordariomycetes</taxon>
        <taxon>Sordariomycetidae</taxon>
        <taxon>Sordariales</taxon>
        <taxon>Lasiosphaeriaceae</taxon>
        <taxon>Apodospora</taxon>
    </lineage>
</organism>
<dbReference type="PANTHER" id="PTHR35870:SF1">
    <property type="entry name" value="PROTEIN, PUTATIVE (AFU_ORTHOLOGUE AFUA_5G03330)-RELATED"/>
    <property type="match status" value="1"/>
</dbReference>
<dbReference type="AlphaFoldDB" id="A0AAE0IHV5"/>
<name>A0AAE0IHV5_9PEZI</name>
<evidence type="ECO:0008006" key="4">
    <source>
        <dbReference type="Google" id="ProtNLM"/>
    </source>
</evidence>
<reference evidence="2" key="2">
    <citation type="submission" date="2023-06" db="EMBL/GenBank/DDBJ databases">
        <authorList>
            <consortium name="Lawrence Berkeley National Laboratory"/>
            <person name="Haridas S."/>
            <person name="Hensen N."/>
            <person name="Bonometti L."/>
            <person name="Westerberg I."/>
            <person name="Brannstrom I.O."/>
            <person name="Guillou S."/>
            <person name="Cros-Aarteil S."/>
            <person name="Calhoun S."/>
            <person name="Kuo A."/>
            <person name="Mondo S."/>
            <person name="Pangilinan J."/>
            <person name="Riley R."/>
            <person name="Labutti K."/>
            <person name="Andreopoulos B."/>
            <person name="Lipzen A."/>
            <person name="Chen C."/>
            <person name="Yanf M."/>
            <person name="Daum C."/>
            <person name="Ng V."/>
            <person name="Clum A."/>
            <person name="Steindorff A."/>
            <person name="Ohm R."/>
            <person name="Martin F."/>
            <person name="Silar P."/>
            <person name="Natvig D."/>
            <person name="Lalanne C."/>
            <person name="Gautier V."/>
            <person name="Ament-Velasquez S.L."/>
            <person name="Kruys A."/>
            <person name="Hutchinson M.I."/>
            <person name="Powell A.J."/>
            <person name="Barry K."/>
            <person name="Miller A.N."/>
            <person name="Grigoriev I.V."/>
            <person name="Debuchy R."/>
            <person name="Gladieux P."/>
            <person name="Thoren M.H."/>
            <person name="Johannesson H."/>
        </authorList>
    </citation>
    <scope>NUCLEOTIDE SEQUENCE</scope>
    <source>
        <strain evidence="2">CBS 118394</strain>
    </source>
</reference>
<dbReference type="Pfam" id="PF14027">
    <property type="entry name" value="Questin_oxidase"/>
    <property type="match status" value="1"/>
</dbReference>
<comment type="caution">
    <text evidence="2">The sequence shown here is derived from an EMBL/GenBank/DDBJ whole genome shotgun (WGS) entry which is preliminary data.</text>
</comment>
<evidence type="ECO:0000313" key="3">
    <source>
        <dbReference type="Proteomes" id="UP001283341"/>
    </source>
</evidence>